<evidence type="ECO:0000313" key="4">
    <source>
        <dbReference type="EMBL" id="SDD50321.1"/>
    </source>
</evidence>
<evidence type="ECO:0000256" key="1">
    <source>
        <dbReference type="PIRSR" id="PIRSR637460-1"/>
    </source>
</evidence>
<dbReference type="PANTHER" id="PTHR37981">
    <property type="entry name" value="LIPASE 2"/>
    <property type="match status" value="1"/>
</dbReference>
<dbReference type="CDD" id="cd01823">
    <property type="entry name" value="SEST_like"/>
    <property type="match status" value="1"/>
</dbReference>
<dbReference type="Proteomes" id="UP000199501">
    <property type="component" value="Unassembled WGS sequence"/>
</dbReference>
<name>A0A1G6V9Z1_9PSEU</name>
<dbReference type="InterPro" id="IPR013830">
    <property type="entry name" value="SGNH_hydro"/>
</dbReference>
<keyword evidence="5" id="KW-1185">Reference proteome</keyword>
<dbReference type="Gene3D" id="3.40.50.1110">
    <property type="entry name" value="SGNH hydrolase"/>
    <property type="match status" value="1"/>
</dbReference>
<evidence type="ECO:0000259" key="3">
    <source>
        <dbReference type="Pfam" id="PF13472"/>
    </source>
</evidence>
<dbReference type="InterPro" id="IPR036514">
    <property type="entry name" value="SGNH_hydro_sf"/>
</dbReference>
<dbReference type="GO" id="GO:0019433">
    <property type="term" value="P:triglyceride catabolic process"/>
    <property type="evidence" value="ECO:0007669"/>
    <property type="project" value="TreeGrafter"/>
</dbReference>
<dbReference type="PANTHER" id="PTHR37981:SF1">
    <property type="entry name" value="SGNH HYDROLASE-TYPE ESTERASE DOMAIN-CONTAINING PROTEIN"/>
    <property type="match status" value="1"/>
</dbReference>
<gene>
    <name evidence="4" type="ORF">SAMN05216174_11213</name>
</gene>
<feature type="active site" evidence="1">
    <location>
        <position position="276"/>
    </location>
</feature>
<protein>
    <submittedName>
        <fullName evidence="4">GDSL-like Lipase/Acylhydrolase family protein</fullName>
    </submittedName>
</protein>
<feature type="disulfide bond" evidence="2">
    <location>
        <begin position="139"/>
        <end position="152"/>
    </location>
</feature>
<keyword evidence="2" id="KW-1015">Disulfide bond</keyword>
<dbReference type="STRING" id="1271860.SAMN05216174_11213"/>
<dbReference type="Pfam" id="PF13472">
    <property type="entry name" value="Lipase_GDSL_2"/>
    <property type="match status" value="1"/>
</dbReference>
<dbReference type="GO" id="GO:0004806">
    <property type="term" value="F:triacylglycerol lipase activity"/>
    <property type="evidence" value="ECO:0007669"/>
    <property type="project" value="TreeGrafter"/>
</dbReference>
<accession>A0A1G6V9Z1</accession>
<sequence>MIVSRRKIKGRVSAGLAAMGVAGLVAGGLHIGAGASSAAPSYASYVALGDSFSSASGVPNQVDLLCTRSDRNYPSLVSKAVQPGKFTDVTCGGAVTADMTGNQFGMVGPQFNALKPDTDLVTVGIGGNDIPFSEILVTCGLPGVLVPVGSPCKTLYNVGGVDRLAAKVKAVGPKVDGVLKGIKQRSPQAEVVLVGYPVIMPDDGSSCWPVVPIAPGDAPYLRDITKLLNTVLAGVAADNGVTFVDTYTSSVGHDICKPPGAKWMEGILASGALPVHPNALGAQNQARQVLAALGR</sequence>
<evidence type="ECO:0000313" key="5">
    <source>
        <dbReference type="Proteomes" id="UP000199501"/>
    </source>
</evidence>
<feature type="disulfide bond" evidence="2">
    <location>
        <begin position="66"/>
        <end position="91"/>
    </location>
</feature>
<feature type="domain" description="SGNH hydrolase-type esterase" evidence="3">
    <location>
        <begin position="47"/>
        <end position="283"/>
    </location>
</feature>
<reference evidence="5" key="1">
    <citation type="submission" date="2016-10" db="EMBL/GenBank/DDBJ databases">
        <authorList>
            <person name="Varghese N."/>
            <person name="Submissions S."/>
        </authorList>
    </citation>
    <scope>NUCLEOTIDE SEQUENCE [LARGE SCALE GENOMIC DNA]</scope>
    <source>
        <strain evidence="5">IBRC-M 10403</strain>
    </source>
</reference>
<keyword evidence="4" id="KW-0378">Hydrolase</keyword>
<dbReference type="EMBL" id="FMZZ01000012">
    <property type="protein sequence ID" value="SDD50321.1"/>
    <property type="molecule type" value="Genomic_DNA"/>
</dbReference>
<dbReference type="AlphaFoldDB" id="A0A1G6V9Z1"/>
<organism evidence="4 5">
    <name type="scientific">Actinokineospora iranica</name>
    <dbReference type="NCBI Taxonomy" id="1271860"/>
    <lineage>
        <taxon>Bacteria</taxon>
        <taxon>Bacillati</taxon>
        <taxon>Actinomycetota</taxon>
        <taxon>Actinomycetes</taxon>
        <taxon>Pseudonocardiales</taxon>
        <taxon>Pseudonocardiaceae</taxon>
        <taxon>Actinokineospora</taxon>
    </lineage>
</organism>
<feature type="active site" description="Nucleophile" evidence="1">
    <location>
        <position position="51"/>
    </location>
</feature>
<proteinExistence type="predicted"/>
<evidence type="ECO:0000256" key="2">
    <source>
        <dbReference type="PIRSR" id="PIRSR637460-2"/>
    </source>
</evidence>
<dbReference type="SUPFAM" id="SSF52266">
    <property type="entry name" value="SGNH hydrolase"/>
    <property type="match status" value="1"/>
</dbReference>
<dbReference type="InterPro" id="IPR037460">
    <property type="entry name" value="SEST-like"/>
</dbReference>